<evidence type="ECO:0008006" key="3">
    <source>
        <dbReference type="Google" id="ProtNLM"/>
    </source>
</evidence>
<dbReference type="Proteomes" id="UP000033405">
    <property type="component" value="Unassembled WGS sequence"/>
</dbReference>
<comment type="caution">
    <text evidence="1">The sequence shown here is derived from an EMBL/GenBank/DDBJ whole genome shotgun (WGS) entry which is preliminary data.</text>
</comment>
<reference evidence="1 2" key="1">
    <citation type="submission" date="2015-02" db="EMBL/GenBank/DDBJ databases">
        <title>Evolution of amylase-binding proteins of oral streptococcal species.</title>
        <authorList>
            <person name="Haase E.M."/>
        </authorList>
    </citation>
    <scope>NUCLEOTIDE SEQUENCE [LARGE SCALE GENOMIC DNA]</scope>
    <source>
        <strain evidence="1 2">UC6950A</strain>
    </source>
</reference>
<organism evidence="1 2">
    <name type="scientific">Streptococcus infantis</name>
    <dbReference type="NCBI Taxonomy" id="68892"/>
    <lineage>
        <taxon>Bacteria</taxon>
        <taxon>Bacillati</taxon>
        <taxon>Bacillota</taxon>
        <taxon>Bacilli</taxon>
        <taxon>Lactobacillales</taxon>
        <taxon>Streptococcaceae</taxon>
        <taxon>Streptococcus</taxon>
    </lineage>
</organism>
<protein>
    <recommendedName>
        <fullName evidence="3">Gliding motility protein</fullName>
    </recommendedName>
</protein>
<sequence length="498" mass="57956">MLAKSGDVYCVYNFHLKKYIACQITKIEEGEKKPQAVLLSLDWSGEQPLTEEELSFLKPLYIDFMYWDRGLHLSNVDIHVPSNYIFIGNTRPLTTESTNTYAMFWGNGYDIYRQLKWQEIPKEKRDLFKKADKSKEKVSFAGNEYRISKYNINDEWTPFENALELKVFPCLSKLALTKWHKNIYEYLQSTPFITELVLENHGQTKLDFSKTSIHRLSIDLTGVEELRLNDDLEELFLLGDMSNNCQILVKDHGASLRLQLDNSLPKVLGLKDLGAIHCSNILEIDFAQILNNYPNLRELRLWGKPGNILNFHKLSELKELINFSTVDLFGFTAEDIPKPEDLPQLSMFWMSSLPEDAAKVSKKYYKKQQDKGLNLWITKPRKAEWLAQNLDNPFRSWDGQENISTANAKKAASLYRKTRASLIKLLENPNENTMTNVEVLIREYTQGFNKIDKRNCFIETIEREDIYSALVEILDLLPEDLGIDKEKFIEIFDELKDF</sequence>
<dbReference type="EMBL" id="JYOV01000002">
    <property type="protein sequence ID" value="KJU96074.1"/>
    <property type="molecule type" value="Genomic_DNA"/>
</dbReference>
<dbReference type="RefSeq" id="WP_045762448.1">
    <property type="nucleotide sequence ID" value="NZ_JYOV01000002.1"/>
</dbReference>
<name>A0A0F3HP86_9STRE</name>
<evidence type="ECO:0000313" key="2">
    <source>
        <dbReference type="Proteomes" id="UP000033405"/>
    </source>
</evidence>
<dbReference type="SUPFAM" id="SSF52058">
    <property type="entry name" value="L domain-like"/>
    <property type="match status" value="1"/>
</dbReference>
<dbReference type="PATRIC" id="fig|28037.218.peg.72"/>
<gene>
    <name evidence="1" type="ORF">TZ96_00075</name>
</gene>
<dbReference type="AlphaFoldDB" id="A0A0F3HP86"/>
<accession>A0A0F3HP86</accession>
<proteinExistence type="predicted"/>
<evidence type="ECO:0000313" key="1">
    <source>
        <dbReference type="EMBL" id="KJU96074.1"/>
    </source>
</evidence>